<dbReference type="Proteomes" id="UP000009022">
    <property type="component" value="Unassembled WGS sequence"/>
</dbReference>
<keyword evidence="4 5" id="KW-0648">Protein biosynthesis</keyword>
<dbReference type="GeneID" id="6753074"/>
<dbReference type="InterPro" id="IPR023398">
    <property type="entry name" value="TIF_eIF4e-like"/>
</dbReference>
<evidence type="ECO:0000256" key="1">
    <source>
        <dbReference type="ARBA" id="ARBA00022540"/>
    </source>
</evidence>
<dbReference type="HOGENOM" id="CLU_043552_5_1_1"/>
<dbReference type="GO" id="GO:0000340">
    <property type="term" value="F:RNA 7-methylguanosine cap binding"/>
    <property type="evidence" value="ECO:0000318"/>
    <property type="project" value="GO_Central"/>
</dbReference>
<keyword evidence="7" id="KW-1185">Reference proteome</keyword>
<dbReference type="eggNOG" id="KOG1670">
    <property type="taxonomic scope" value="Eukaryota"/>
</dbReference>
<dbReference type="GO" id="GO:0006417">
    <property type="term" value="P:regulation of translation"/>
    <property type="evidence" value="ECO:0007669"/>
    <property type="project" value="UniProtKB-KW"/>
</dbReference>
<reference evidence="6 7" key="1">
    <citation type="journal article" date="2008" name="Nature">
        <title>The Trichoplax genome and the nature of placozoans.</title>
        <authorList>
            <person name="Srivastava M."/>
            <person name="Begovic E."/>
            <person name="Chapman J."/>
            <person name="Putnam N.H."/>
            <person name="Hellsten U."/>
            <person name="Kawashima T."/>
            <person name="Kuo A."/>
            <person name="Mitros T."/>
            <person name="Salamov A."/>
            <person name="Carpenter M.L."/>
            <person name="Signorovitch A.Y."/>
            <person name="Moreno M.A."/>
            <person name="Kamm K."/>
            <person name="Grimwood J."/>
            <person name="Schmutz J."/>
            <person name="Shapiro H."/>
            <person name="Grigoriev I.V."/>
            <person name="Buss L.W."/>
            <person name="Schierwater B."/>
            <person name="Dellaporta S.L."/>
            <person name="Rokhsar D.S."/>
        </authorList>
    </citation>
    <scope>NUCLEOTIDE SEQUENCE [LARGE SCALE GENOMIC DNA]</scope>
    <source>
        <strain evidence="6 7">Grell-BS-1999</strain>
    </source>
</reference>
<evidence type="ECO:0000313" key="6">
    <source>
        <dbReference type="EMBL" id="EDV25828.1"/>
    </source>
</evidence>
<evidence type="ECO:0000256" key="4">
    <source>
        <dbReference type="ARBA" id="ARBA00022917"/>
    </source>
</evidence>
<dbReference type="GO" id="GO:0003743">
    <property type="term" value="F:translation initiation factor activity"/>
    <property type="evidence" value="ECO:0000318"/>
    <property type="project" value="GO_Central"/>
</dbReference>
<organism evidence="6 7">
    <name type="scientific">Trichoplax adhaerens</name>
    <name type="common">Trichoplax reptans</name>
    <dbReference type="NCBI Taxonomy" id="10228"/>
    <lineage>
        <taxon>Eukaryota</taxon>
        <taxon>Metazoa</taxon>
        <taxon>Placozoa</taxon>
        <taxon>Uniplacotomia</taxon>
        <taxon>Trichoplacea</taxon>
        <taxon>Trichoplacidae</taxon>
        <taxon>Trichoplax</taxon>
    </lineage>
</organism>
<dbReference type="OrthoDB" id="17977at2759"/>
<keyword evidence="2" id="KW-0810">Translation regulation</keyword>
<dbReference type="KEGG" id="tad:TRIADDRAFT_23632"/>
<dbReference type="GO" id="GO:0016281">
    <property type="term" value="C:eukaryotic translation initiation factor 4F complex"/>
    <property type="evidence" value="ECO:0000318"/>
    <property type="project" value="GO_Central"/>
</dbReference>
<dbReference type="Gene3D" id="3.30.760.10">
    <property type="entry name" value="RNA Cap, Translation Initiation Factor Eif4e"/>
    <property type="match status" value="1"/>
</dbReference>
<dbReference type="OMA" id="WNGNALC"/>
<evidence type="ECO:0000256" key="2">
    <source>
        <dbReference type="ARBA" id="ARBA00022845"/>
    </source>
</evidence>
<dbReference type="InterPro" id="IPR001040">
    <property type="entry name" value="TIF_eIF_4E"/>
</dbReference>
<dbReference type="AlphaFoldDB" id="B3RUJ7"/>
<dbReference type="Pfam" id="PF01652">
    <property type="entry name" value="IF4E"/>
    <property type="match status" value="1"/>
</dbReference>
<dbReference type="PANTHER" id="PTHR11960">
    <property type="entry name" value="EUKARYOTIC TRANSLATION INITIATION FACTOR 4E RELATED"/>
    <property type="match status" value="1"/>
</dbReference>
<proteinExistence type="inferred from homology"/>
<dbReference type="EMBL" id="DS985244">
    <property type="protein sequence ID" value="EDV25828.1"/>
    <property type="molecule type" value="Genomic_DNA"/>
</dbReference>
<dbReference type="STRING" id="10228.B3RUJ7"/>
<dbReference type="CTD" id="6753074"/>
<evidence type="ECO:0000256" key="5">
    <source>
        <dbReference type="RuleBase" id="RU004374"/>
    </source>
</evidence>
<name>B3RUJ7_TRIAD</name>
<dbReference type="PhylomeDB" id="B3RUJ7"/>
<dbReference type="InParanoid" id="B3RUJ7"/>
<gene>
    <name evidence="6" type="ORF">TRIADDRAFT_23632</name>
</gene>
<accession>B3RUJ7</accession>
<dbReference type="PANTHER" id="PTHR11960:SF66">
    <property type="entry name" value="EUKARYOTIC TRANSLATION INITIATION FACTOR 4E TYPE 3"/>
    <property type="match status" value="1"/>
</dbReference>
<evidence type="ECO:0000256" key="3">
    <source>
        <dbReference type="ARBA" id="ARBA00022884"/>
    </source>
</evidence>
<evidence type="ECO:0008006" key="8">
    <source>
        <dbReference type="Google" id="ProtNLM"/>
    </source>
</evidence>
<keyword evidence="1 5" id="KW-0396">Initiation factor</keyword>
<dbReference type="FunCoup" id="B3RUJ7">
    <property type="interactions" value="204"/>
</dbReference>
<dbReference type="SUPFAM" id="SSF55418">
    <property type="entry name" value="eIF4e-like"/>
    <property type="match status" value="1"/>
</dbReference>
<protein>
    <recommendedName>
        <fullName evidence="8">Eukaryotic translation initiation factor 4E type 3</fullName>
    </recommendedName>
</protein>
<evidence type="ECO:0000313" key="7">
    <source>
        <dbReference type="Proteomes" id="UP000009022"/>
    </source>
</evidence>
<keyword evidence="3 5" id="KW-0694">RNA-binding</keyword>
<sequence>MHWYFYLDRTYHGLSKDQYEDNLKKIMAVDTIQGFWSVYDHIPKVSSIKLRSSYFLMRNETRPIWEDPVNRNGGSYKTRCIKENTEDVWRELLLASIGEQFSKDLKPYDDICGVSISIREKSDVVQIWHANANNKENFITYQLLPTITLEQAYYKSHQDHQAFEGVNARQTAKMNRP</sequence>
<comment type="similarity">
    <text evidence="5">Belongs to the eukaryotic initiation factor 4E family.</text>
</comment>
<dbReference type="RefSeq" id="XP_002111861.1">
    <property type="nucleotide sequence ID" value="XM_002111825.1"/>
</dbReference>
<dbReference type="GO" id="GO:0006413">
    <property type="term" value="P:translational initiation"/>
    <property type="evidence" value="ECO:0000318"/>
    <property type="project" value="GO_Central"/>
</dbReference>